<dbReference type="PANTHER" id="PTHR11802">
    <property type="entry name" value="SERINE PROTEASE FAMILY S10 SERINE CARBOXYPEPTIDASE"/>
    <property type="match status" value="1"/>
</dbReference>
<keyword evidence="5" id="KW-0325">Glycoprotein</keyword>
<dbReference type="Proteomes" id="UP001301958">
    <property type="component" value="Unassembled WGS sequence"/>
</dbReference>
<accession>A0AAN7BI21</accession>
<evidence type="ECO:0000256" key="4">
    <source>
        <dbReference type="ARBA" id="ARBA00022801"/>
    </source>
</evidence>
<comment type="caution">
    <text evidence="7">The sequence shown here is derived from an EMBL/GenBank/DDBJ whole genome shotgun (WGS) entry which is preliminary data.</text>
</comment>
<dbReference type="Pfam" id="PF00450">
    <property type="entry name" value="Peptidase_S10"/>
    <property type="match status" value="1"/>
</dbReference>
<evidence type="ECO:0000256" key="5">
    <source>
        <dbReference type="ARBA" id="ARBA00023180"/>
    </source>
</evidence>
<keyword evidence="3 6" id="KW-0645">Protease</keyword>
<reference evidence="7" key="2">
    <citation type="submission" date="2023-05" db="EMBL/GenBank/DDBJ databases">
        <authorList>
            <consortium name="Lawrence Berkeley National Laboratory"/>
            <person name="Steindorff A."/>
            <person name="Hensen N."/>
            <person name="Bonometti L."/>
            <person name="Westerberg I."/>
            <person name="Brannstrom I.O."/>
            <person name="Guillou S."/>
            <person name="Cros-Aarteil S."/>
            <person name="Calhoun S."/>
            <person name="Haridas S."/>
            <person name="Kuo A."/>
            <person name="Mondo S."/>
            <person name="Pangilinan J."/>
            <person name="Riley R."/>
            <person name="Labutti K."/>
            <person name="Andreopoulos B."/>
            <person name="Lipzen A."/>
            <person name="Chen C."/>
            <person name="Yanf M."/>
            <person name="Daum C."/>
            <person name="Ng V."/>
            <person name="Clum A."/>
            <person name="Ohm R."/>
            <person name="Martin F."/>
            <person name="Silar P."/>
            <person name="Natvig D."/>
            <person name="Lalanne C."/>
            <person name="Gautier V."/>
            <person name="Ament-Velasquez S.L."/>
            <person name="Kruys A."/>
            <person name="Hutchinson M.I."/>
            <person name="Powell A.J."/>
            <person name="Barry K."/>
            <person name="Miller A.N."/>
            <person name="Grigoriev I.V."/>
            <person name="Debuchy R."/>
            <person name="Gladieux P."/>
            <person name="Thoren M.H."/>
            <person name="Johannesson H."/>
        </authorList>
    </citation>
    <scope>NUCLEOTIDE SEQUENCE</scope>
    <source>
        <strain evidence="7">CBS 990.96</strain>
    </source>
</reference>
<dbReference type="Gene3D" id="1.10.287.410">
    <property type="match status" value="1"/>
</dbReference>
<evidence type="ECO:0000256" key="1">
    <source>
        <dbReference type="ARBA" id="ARBA00009431"/>
    </source>
</evidence>
<feature type="signal peptide" evidence="6">
    <location>
        <begin position="1"/>
        <end position="21"/>
    </location>
</feature>
<keyword evidence="8" id="KW-1185">Reference proteome</keyword>
<dbReference type="GO" id="GO:0004185">
    <property type="term" value="F:serine-type carboxypeptidase activity"/>
    <property type="evidence" value="ECO:0007669"/>
    <property type="project" value="UniProtKB-UniRule"/>
</dbReference>
<name>A0AAN7BI21_9PEZI</name>
<dbReference type="PROSITE" id="PS00131">
    <property type="entry name" value="CARBOXYPEPT_SER_SER"/>
    <property type="match status" value="1"/>
</dbReference>
<dbReference type="GO" id="GO:0000324">
    <property type="term" value="C:fungal-type vacuole"/>
    <property type="evidence" value="ECO:0007669"/>
    <property type="project" value="TreeGrafter"/>
</dbReference>
<dbReference type="InterPro" id="IPR029058">
    <property type="entry name" value="AB_hydrolase_fold"/>
</dbReference>
<dbReference type="AlphaFoldDB" id="A0AAN7BI21"/>
<keyword evidence="6" id="KW-0732">Signal</keyword>
<evidence type="ECO:0000256" key="6">
    <source>
        <dbReference type="RuleBase" id="RU361156"/>
    </source>
</evidence>
<feature type="chain" id="PRO_5042670501" description="Carboxypeptidase" evidence="6">
    <location>
        <begin position="22"/>
        <end position="461"/>
    </location>
</feature>
<dbReference type="PANTHER" id="PTHR11802:SF453">
    <property type="entry name" value="S1, PUTATIVE-RELATED"/>
    <property type="match status" value="1"/>
</dbReference>
<dbReference type="InterPro" id="IPR018202">
    <property type="entry name" value="Ser_caboxypep_ser_AS"/>
</dbReference>
<dbReference type="EC" id="3.4.16.-" evidence="6"/>
<proteinExistence type="inferred from homology"/>
<keyword evidence="2 6" id="KW-0121">Carboxypeptidase</keyword>
<dbReference type="InterPro" id="IPR001563">
    <property type="entry name" value="Peptidase_S10"/>
</dbReference>
<keyword evidence="4 6" id="KW-0378">Hydrolase</keyword>
<evidence type="ECO:0000256" key="3">
    <source>
        <dbReference type="ARBA" id="ARBA00022670"/>
    </source>
</evidence>
<protein>
    <recommendedName>
        <fullName evidence="6">Carboxypeptidase</fullName>
        <ecNumber evidence="6">3.4.16.-</ecNumber>
    </recommendedName>
</protein>
<reference evidence="7" key="1">
    <citation type="journal article" date="2023" name="Mol. Phylogenet. Evol.">
        <title>Genome-scale phylogeny and comparative genomics of the fungal order Sordariales.</title>
        <authorList>
            <person name="Hensen N."/>
            <person name="Bonometti L."/>
            <person name="Westerberg I."/>
            <person name="Brannstrom I.O."/>
            <person name="Guillou S."/>
            <person name="Cros-Aarteil S."/>
            <person name="Calhoun S."/>
            <person name="Haridas S."/>
            <person name="Kuo A."/>
            <person name="Mondo S."/>
            <person name="Pangilinan J."/>
            <person name="Riley R."/>
            <person name="LaButti K."/>
            <person name="Andreopoulos B."/>
            <person name="Lipzen A."/>
            <person name="Chen C."/>
            <person name="Yan M."/>
            <person name="Daum C."/>
            <person name="Ng V."/>
            <person name="Clum A."/>
            <person name="Steindorff A."/>
            <person name="Ohm R.A."/>
            <person name="Martin F."/>
            <person name="Silar P."/>
            <person name="Natvig D.O."/>
            <person name="Lalanne C."/>
            <person name="Gautier V."/>
            <person name="Ament-Velasquez S.L."/>
            <person name="Kruys A."/>
            <person name="Hutchinson M.I."/>
            <person name="Powell A.J."/>
            <person name="Barry K."/>
            <person name="Miller A.N."/>
            <person name="Grigoriev I.V."/>
            <person name="Debuchy R."/>
            <person name="Gladieux P."/>
            <person name="Hiltunen Thoren M."/>
            <person name="Johannesson H."/>
        </authorList>
    </citation>
    <scope>NUCLEOTIDE SEQUENCE</scope>
    <source>
        <strain evidence="7">CBS 990.96</strain>
    </source>
</reference>
<gene>
    <name evidence="7" type="ORF">QBC38DRAFT_516190</name>
</gene>
<comment type="similarity">
    <text evidence="1 6">Belongs to the peptidase S10 family.</text>
</comment>
<dbReference type="PRINTS" id="PR00724">
    <property type="entry name" value="CRBOXYPTASEC"/>
</dbReference>
<dbReference type="EMBL" id="MU865414">
    <property type="protein sequence ID" value="KAK4223800.1"/>
    <property type="molecule type" value="Genomic_DNA"/>
</dbReference>
<dbReference type="GO" id="GO:0006508">
    <property type="term" value="P:proteolysis"/>
    <property type="evidence" value="ECO:0007669"/>
    <property type="project" value="UniProtKB-KW"/>
</dbReference>
<dbReference type="Gene3D" id="3.40.50.1820">
    <property type="entry name" value="alpha/beta hydrolase"/>
    <property type="match status" value="1"/>
</dbReference>
<evidence type="ECO:0000313" key="7">
    <source>
        <dbReference type="EMBL" id="KAK4223800.1"/>
    </source>
</evidence>
<organism evidence="7 8">
    <name type="scientific">Podospora fimiseda</name>
    <dbReference type="NCBI Taxonomy" id="252190"/>
    <lineage>
        <taxon>Eukaryota</taxon>
        <taxon>Fungi</taxon>
        <taxon>Dikarya</taxon>
        <taxon>Ascomycota</taxon>
        <taxon>Pezizomycotina</taxon>
        <taxon>Sordariomycetes</taxon>
        <taxon>Sordariomycetidae</taxon>
        <taxon>Sordariales</taxon>
        <taxon>Podosporaceae</taxon>
        <taxon>Podospora</taxon>
    </lineage>
</organism>
<sequence length="461" mass="52029">MYCQRNFLARLFLCFVFYSNGLQHDIPRDKRYVENKNGITNNVFEHARTDTKLSFITNSGICETTPGVNQYSGYLTVNETLNMFFWFFESRNSPTTSPLVMWFNGGPGCSSMIGLFVENGPCHFVDGNPDPVINPFSWNTVANMLYIDQPGETGFSYGSNTISSTQNASTILWTFMQVFYDAFPQYYLNRNFSLFTESYGGHFGPQFALDFLNKNDLIDKGLLTGSRKINLVSLAINNAWLDPVTQYKSYLDFALNNTYRQLINQPDYVKGIAKYEKDCYPIIQECTSTTGSAEDCAGASGNCYEATAWLVEEMNLDKTFNQYDIRLSAEDTVPPNIYEEYLNRKEVKQAIGVPGEMGFVACLGSINDRFLEEGDQARSFLGELGEVVQAGVRVLLWAGDADWICNWMGNLKVAEGVEFEGREMFLREEVGLFTVGGKVYGEFKGVDGLSWLRVYDSGHMV</sequence>
<evidence type="ECO:0000313" key="8">
    <source>
        <dbReference type="Proteomes" id="UP001301958"/>
    </source>
</evidence>
<evidence type="ECO:0000256" key="2">
    <source>
        <dbReference type="ARBA" id="ARBA00022645"/>
    </source>
</evidence>
<dbReference type="SUPFAM" id="SSF53474">
    <property type="entry name" value="alpha/beta-Hydrolases"/>
    <property type="match status" value="1"/>
</dbReference>